<dbReference type="PROSITE" id="PS50920">
    <property type="entry name" value="SOLCAR"/>
    <property type="match status" value="2"/>
</dbReference>
<dbReference type="GO" id="GO:0006843">
    <property type="term" value="P:mitochondrial citrate transmembrane transport"/>
    <property type="evidence" value="ECO:0007669"/>
    <property type="project" value="TreeGrafter"/>
</dbReference>
<evidence type="ECO:0000256" key="4">
    <source>
        <dbReference type="PROSITE-ProRule" id="PRU00282"/>
    </source>
</evidence>
<comment type="subcellular location">
    <subcellularLocation>
        <location evidence="1">Membrane</location>
        <topology evidence="1">Multi-pass membrane protein</topology>
    </subcellularLocation>
</comment>
<evidence type="ECO:0000256" key="1">
    <source>
        <dbReference type="ARBA" id="ARBA00004141"/>
    </source>
</evidence>
<name>A0A1Z5K2X1_FISSO</name>
<organism evidence="6 7">
    <name type="scientific">Fistulifera solaris</name>
    <name type="common">Oleaginous diatom</name>
    <dbReference type="NCBI Taxonomy" id="1519565"/>
    <lineage>
        <taxon>Eukaryota</taxon>
        <taxon>Sar</taxon>
        <taxon>Stramenopiles</taxon>
        <taxon>Ochrophyta</taxon>
        <taxon>Bacillariophyta</taxon>
        <taxon>Bacillariophyceae</taxon>
        <taxon>Bacillariophycidae</taxon>
        <taxon>Naviculales</taxon>
        <taxon>Naviculaceae</taxon>
        <taxon>Fistulifera</taxon>
    </lineage>
</organism>
<dbReference type="InterPro" id="IPR053017">
    <property type="entry name" value="Mito_Cit/Oxoglu_Carrier"/>
</dbReference>
<keyword evidence="2 4" id="KW-0812">Transmembrane</keyword>
<dbReference type="InterPro" id="IPR023395">
    <property type="entry name" value="MCP_dom_sf"/>
</dbReference>
<dbReference type="GO" id="GO:0016020">
    <property type="term" value="C:membrane"/>
    <property type="evidence" value="ECO:0007669"/>
    <property type="project" value="UniProtKB-SubCell"/>
</dbReference>
<dbReference type="Gene3D" id="1.50.40.10">
    <property type="entry name" value="Mitochondrial carrier domain"/>
    <property type="match status" value="1"/>
</dbReference>
<evidence type="ECO:0000256" key="2">
    <source>
        <dbReference type="ARBA" id="ARBA00022692"/>
    </source>
</evidence>
<evidence type="ECO:0000313" key="7">
    <source>
        <dbReference type="Proteomes" id="UP000198406"/>
    </source>
</evidence>
<dbReference type="PANTHER" id="PTHR46982">
    <property type="entry name" value="CITRATE/OXOGLUTARATE CARRIER PROTEIN"/>
    <property type="match status" value="1"/>
</dbReference>
<comment type="similarity">
    <text evidence="5">Belongs to the mitochondrial carrier (TC 2.A.29) family.</text>
</comment>
<accession>A0A1Z5K2X1</accession>
<dbReference type="EMBL" id="BDSP01000147">
    <property type="protein sequence ID" value="GAX20401.1"/>
    <property type="molecule type" value="Genomic_DNA"/>
</dbReference>
<sequence>MAMLHKHVAIREPRTRRPAFEQLIIGPCMVFGEMVTGGHYLDVLQLKKQLVTDSSYWNVHRKLMQEAGGYAHRAFFRGFMPWGLCQCTKGVPVLFVQHESMQVFQQMGVAHDAAEKASGFVGGLSQAFFITPFQKMKLFAVARQDMVQMTPSQALQVVVRERGVLALYDGIVPTMVRRSLDWGVRFGLSTEAKNWRIHQKRISGDTSELNTAELVICGLIGGAVGSLTHPIDNIITHSQKPLHEGAARDFFSVAARMYREQGVRAFTRGWALRVIDNSYHMAWMFGVSNVLYRWMQPSV</sequence>
<dbReference type="OrthoDB" id="10253709at2759"/>
<evidence type="ECO:0000256" key="3">
    <source>
        <dbReference type="ARBA" id="ARBA00023136"/>
    </source>
</evidence>
<dbReference type="Pfam" id="PF00153">
    <property type="entry name" value="Mito_carr"/>
    <property type="match status" value="2"/>
</dbReference>
<dbReference type="InterPro" id="IPR018108">
    <property type="entry name" value="MCP_transmembrane"/>
</dbReference>
<dbReference type="GO" id="GO:0005371">
    <property type="term" value="F:tricarboxylate secondary active transmembrane transporter activity"/>
    <property type="evidence" value="ECO:0007669"/>
    <property type="project" value="TreeGrafter"/>
</dbReference>
<dbReference type="GO" id="GO:0005739">
    <property type="term" value="C:mitochondrion"/>
    <property type="evidence" value="ECO:0007669"/>
    <property type="project" value="TreeGrafter"/>
</dbReference>
<comment type="caution">
    <text evidence="6">The sequence shown here is derived from an EMBL/GenBank/DDBJ whole genome shotgun (WGS) entry which is preliminary data.</text>
</comment>
<reference evidence="6 7" key="1">
    <citation type="journal article" date="2015" name="Plant Cell">
        <title>Oil accumulation by the oleaginous diatom Fistulifera solaris as revealed by the genome and transcriptome.</title>
        <authorList>
            <person name="Tanaka T."/>
            <person name="Maeda Y."/>
            <person name="Veluchamy A."/>
            <person name="Tanaka M."/>
            <person name="Abida H."/>
            <person name="Marechal E."/>
            <person name="Bowler C."/>
            <person name="Muto M."/>
            <person name="Sunaga Y."/>
            <person name="Tanaka M."/>
            <person name="Yoshino T."/>
            <person name="Taniguchi T."/>
            <person name="Fukuda Y."/>
            <person name="Nemoto M."/>
            <person name="Matsumoto M."/>
            <person name="Wong P.S."/>
            <person name="Aburatani S."/>
            <person name="Fujibuchi W."/>
        </authorList>
    </citation>
    <scope>NUCLEOTIDE SEQUENCE [LARGE SCALE GENOMIC DNA]</scope>
    <source>
        <strain evidence="6 7">JPCC DA0580</strain>
    </source>
</reference>
<evidence type="ECO:0000313" key="6">
    <source>
        <dbReference type="EMBL" id="GAX20401.1"/>
    </source>
</evidence>
<feature type="repeat" description="Solcar" evidence="4">
    <location>
        <begin position="110"/>
        <end position="195"/>
    </location>
</feature>
<keyword evidence="5" id="KW-0813">Transport</keyword>
<dbReference type="AlphaFoldDB" id="A0A1Z5K2X1"/>
<dbReference type="Proteomes" id="UP000198406">
    <property type="component" value="Unassembled WGS sequence"/>
</dbReference>
<proteinExistence type="inferred from homology"/>
<dbReference type="GO" id="GO:0015742">
    <property type="term" value="P:alpha-ketoglutarate transport"/>
    <property type="evidence" value="ECO:0007669"/>
    <property type="project" value="TreeGrafter"/>
</dbReference>
<feature type="repeat" description="Solcar" evidence="4">
    <location>
        <begin position="212"/>
        <end position="294"/>
    </location>
</feature>
<protein>
    <submittedName>
        <fullName evidence="6">Uncharacterized protein</fullName>
    </submittedName>
</protein>
<keyword evidence="7" id="KW-1185">Reference proteome</keyword>
<gene>
    <name evidence="6" type="ORF">FisN_9Hh121</name>
</gene>
<dbReference type="SUPFAM" id="SSF103506">
    <property type="entry name" value="Mitochondrial carrier"/>
    <property type="match status" value="1"/>
</dbReference>
<keyword evidence="3 4" id="KW-0472">Membrane</keyword>
<dbReference type="InParanoid" id="A0A1Z5K2X1"/>
<evidence type="ECO:0000256" key="5">
    <source>
        <dbReference type="RuleBase" id="RU000488"/>
    </source>
</evidence>
<dbReference type="PANTHER" id="PTHR46982:SF1">
    <property type="entry name" value="CITRATE_OXOGLUTARATE CARRIER PROTEIN"/>
    <property type="match status" value="1"/>
</dbReference>